<dbReference type="InterPro" id="IPR000504">
    <property type="entry name" value="RRM_dom"/>
</dbReference>
<sequence length="585" mass="66119">MANQHQHEHPSNNQNTQIHPPSRSLSPTHHPQPHKFYLERYPSYLSYHDLRARLLQIGSVQSLFMARKPNKAGRRFGFCTLSSKDSTDDLLRSLNNIWFDSYKLRVNLARFETRHTQGKNPQNPLKPVARLKSPPFRTRDHRTYATVLQTMDTPHHLMSAQETCFPQKPPKLESMKETVIYSPKPQDISWLNNCLLASISAGANYGKIQDDLISCDIQSTGMRFLSASLVLLLFEDHPSMMHAFEADLPYWDKYFDDIRPWLSTDCVDRLAWISIQGLLIVGWNRNCLATLLKSTGDIIGFDCLGLRRSALVSLRLLLGTRSDEDIRKTIILHIDGEDHTIRIDEIDSLHYPMAESICYAMDTFHSNLVLEDGYTTCGYESSSDGTIANFLVETTHDVGLDTGDKMKSFSNYEEAASDKPHLAGDTAYKEASYSAPTRLQNHSSLVIINALQQLGGQVHFPTMSTDLFPEILGYTQNLNHHASTISNNAADVSQVQDSNVQAHHLVDLGHVTRHADDIEESTDDSDVHMGNRHHFQNVGDSHKHLYEEAIVSSEDREVQAMVQIGEALHIGDNSNLYAFEGDIRK</sequence>
<keyword evidence="5" id="KW-1185">Reference proteome</keyword>
<gene>
    <name evidence="4" type="ORF">POTOM_040400</name>
</gene>
<feature type="compositionally biased region" description="Basic and acidic residues" evidence="2">
    <location>
        <begin position="1"/>
        <end position="10"/>
    </location>
</feature>
<protein>
    <recommendedName>
        <fullName evidence="3">RRM domain-containing protein</fullName>
    </recommendedName>
</protein>
<accession>A0A8X7YU07</accession>
<dbReference type="OrthoDB" id="1750773at2759"/>
<reference evidence="4" key="1">
    <citation type="journal article" date="2020" name="bioRxiv">
        <title>Hybrid origin of Populus tomentosa Carr. identified through genome sequencing and phylogenomic analysis.</title>
        <authorList>
            <person name="An X."/>
            <person name="Gao K."/>
            <person name="Chen Z."/>
            <person name="Li J."/>
            <person name="Yang X."/>
            <person name="Yang X."/>
            <person name="Zhou J."/>
            <person name="Guo T."/>
            <person name="Zhao T."/>
            <person name="Huang S."/>
            <person name="Miao D."/>
            <person name="Khan W.U."/>
            <person name="Rao P."/>
            <person name="Ye M."/>
            <person name="Lei B."/>
            <person name="Liao W."/>
            <person name="Wang J."/>
            <person name="Ji L."/>
            <person name="Li Y."/>
            <person name="Guo B."/>
            <person name="Mustafa N.S."/>
            <person name="Li S."/>
            <person name="Yun Q."/>
            <person name="Keller S.R."/>
            <person name="Mao J."/>
            <person name="Zhang R."/>
            <person name="Strauss S.H."/>
        </authorList>
    </citation>
    <scope>NUCLEOTIDE SEQUENCE</scope>
    <source>
        <strain evidence="4">GM15</strain>
        <tissue evidence="4">Leaf</tissue>
    </source>
</reference>
<dbReference type="FunFam" id="3.30.70.330:FF:001809">
    <property type="match status" value="1"/>
</dbReference>
<dbReference type="PROSITE" id="PS50102">
    <property type="entry name" value="RRM"/>
    <property type="match status" value="1"/>
</dbReference>
<evidence type="ECO:0000313" key="5">
    <source>
        <dbReference type="Proteomes" id="UP000886885"/>
    </source>
</evidence>
<comment type="caution">
    <text evidence="4">The sequence shown here is derived from an EMBL/GenBank/DDBJ whole genome shotgun (WGS) entry which is preliminary data.</text>
</comment>
<dbReference type="AlphaFoldDB" id="A0A8X7YU07"/>
<feature type="region of interest" description="Disordered" evidence="2">
    <location>
        <begin position="1"/>
        <end position="33"/>
    </location>
</feature>
<keyword evidence="1" id="KW-0694">RNA-binding</keyword>
<feature type="domain" description="RRM" evidence="3">
    <location>
        <begin position="34"/>
        <end position="111"/>
    </location>
</feature>
<dbReference type="Proteomes" id="UP000886885">
    <property type="component" value="Chromosome 11D"/>
</dbReference>
<evidence type="ECO:0000256" key="1">
    <source>
        <dbReference type="PROSITE-ProRule" id="PRU00176"/>
    </source>
</evidence>
<dbReference type="SMART" id="SM00360">
    <property type="entry name" value="RRM"/>
    <property type="match status" value="1"/>
</dbReference>
<evidence type="ECO:0000259" key="3">
    <source>
        <dbReference type="PROSITE" id="PS50102"/>
    </source>
</evidence>
<dbReference type="Pfam" id="PF00076">
    <property type="entry name" value="RRM_1"/>
    <property type="match status" value="1"/>
</dbReference>
<name>A0A8X7YU07_POPTO</name>
<evidence type="ECO:0000256" key="2">
    <source>
        <dbReference type="SAM" id="MobiDB-lite"/>
    </source>
</evidence>
<dbReference type="GO" id="GO:0003723">
    <property type="term" value="F:RNA binding"/>
    <property type="evidence" value="ECO:0007669"/>
    <property type="project" value="UniProtKB-UniRule"/>
</dbReference>
<proteinExistence type="predicted"/>
<feature type="region of interest" description="Disordered" evidence="2">
    <location>
        <begin position="520"/>
        <end position="539"/>
    </location>
</feature>
<dbReference type="CDD" id="cd00590">
    <property type="entry name" value="RRM_SF"/>
    <property type="match status" value="1"/>
</dbReference>
<dbReference type="EMBL" id="JAAWWB010000022">
    <property type="protein sequence ID" value="KAG6754608.1"/>
    <property type="molecule type" value="Genomic_DNA"/>
</dbReference>
<organism evidence="4 5">
    <name type="scientific">Populus tomentosa</name>
    <name type="common">Chinese white poplar</name>
    <dbReference type="NCBI Taxonomy" id="118781"/>
    <lineage>
        <taxon>Eukaryota</taxon>
        <taxon>Viridiplantae</taxon>
        <taxon>Streptophyta</taxon>
        <taxon>Embryophyta</taxon>
        <taxon>Tracheophyta</taxon>
        <taxon>Spermatophyta</taxon>
        <taxon>Magnoliopsida</taxon>
        <taxon>eudicotyledons</taxon>
        <taxon>Gunneridae</taxon>
        <taxon>Pentapetalae</taxon>
        <taxon>rosids</taxon>
        <taxon>fabids</taxon>
        <taxon>Malpighiales</taxon>
        <taxon>Salicaceae</taxon>
        <taxon>Saliceae</taxon>
        <taxon>Populus</taxon>
    </lineage>
</organism>
<evidence type="ECO:0000313" key="4">
    <source>
        <dbReference type="EMBL" id="KAG6754608.1"/>
    </source>
</evidence>
<feature type="compositionally biased region" description="Polar residues" evidence="2">
    <location>
        <begin position="11"/>
        <end position="29"/>
    </location>
</feature>